<feature type="compositionally biased region" description="Gly residues" evidence="9">
    <location>
        <begin position="396"/>
        <end position="405"/>
    </location>
</feature>
<dbReference type="GO" id="GO:0006915">
    <property type="term" value="P:apoptotic process"/>
    <property type="evidence" value="ECO:0007669"/>
    <property type="project" value="UniProtKB-KW"/>
</dbReference>
<organism evidence="10 11">
    <name type="scientific">Canis lupus familiaris</name>
    <name type="common">Dog</name>
    <name type="synonym">Canis familiaris</name>
    <dbReference type="NCBI Taxonomy" id="9615"/>
    <lineage>
        <taxon>Eukaryota</taxon>
        <taxon>Metazoa</taxon>
        <taxon>Chordata</taxon>
        <taxon>Craniata</taxon>
        <taxon>Vertebrata</taxon>
        <taxon>Euteleostomi</taxon>
        <taxon>Mammalia</taxon>
        <taxon>Eutheria</taxon>
        <taxon>Laurasiatheria</taxon>
        <taxon>Carnivora</taxon>
        <taxon>Caniformia</taxon>
        <taxon>Canidae</taxon>
        <taxon>Canis</taxon>
    </lineage>
</organism>
<feature type="compositionally biased region" description="Low complexity" evidence="9">
    <location>
        <begin position="323"/>
        <end position="340"/>
    </location>
</feature>
<reference evidence="10" key="1">
    <citation type="submission" date="2018-10" db="EMBL/GenBank/DDBJ databases">
        <title>De novo assembly of a Great Dane genome.</title>
        <authorList>
            <person name="Kidd J.M."/>
            <person name="Pendleton A.L."/>
            <person name="Shen F."/>
            <person name="Emery S."/>
        </authorList>
    </citation>
    <scope>NUCLEOTIDE SEQUENCE [LARGE SCALE GENOMIC DNA]</scope>
    <source>
        <strain evidence="10">Great Dane</strain>
    </source>
</reference>
<proteinExistence type="inferred from homology"/>
<dbReference type="FunFam" id="3.90.470.40:FF:000001">
    <property type="entry name" value="DNA damage-inducible transcript 4 protein"/>
    <property type="match status" value="1"/>
</dbReference>
<evidence type="ECO:0000313" key="10">
    <source>
        <dbReference type="Ensembl" id="ENSCAFP00040000937.1"/>
    </source>
</evidence>
<evidence type="ECO:0000256" key="7">
    <source>
        <dbReference type="ARBA" id="ARBA00040168"/>
    </source>
</evidence>
<feature type="region of interest" description="Disordered" evidence="9">
    <location>
        <begin position="1"/>
        <end position="88"/>
    </location>
</feature>
<dbReference type="InterPro" id="IPR012918">
    <property type="entry name" value="RTP801-like"/>
</dbReference>
<evidence type="ECO:0000256" key="4">
    <source>
        <dbReference type="ARBA" id="ARBA00022490"/>
    </source>
</evidence>
<comment type="similarity">
    <text evidence="3">Belongs to the DDIT4 family.</text>
</comment>
<dbReference type="PANTHER" id="PTHR12478:SF7">
    <property type="entry name" value="DNA DAMAGE-INDUCIBLE TRANSCRIPT 4 PROTEIN"/>
    <property type="match status" value="1"/>
</dbReference>
<protein>
    <recommendedName>
        <fullName evidence="7">DNA damage-inducible transcript 4 protein</fullName>
    </recommendedName>
</protein>
<dbReference type="Pfam" id="PF07809">
    <property type="entry name" value="RTP801_C"/>
    <property type="match status" value="1"/>
</dbReference>
<reference evidence="10" key="2">
    <citation type="submission" date="2025-08" db="UniProtKB">
        <authorList>
            <consortium name="Ensembl"/>
        </authorList>
    </citation>
    <scope>IDENTIFICATION</scope>
</reference>
<comment type="subcellular location">
    <subcellularLocation>
        <location evidence="2">Cytoplasm</location>
    </subcellularLocation>
    <subcellularLocation>
        <location evidence="1">Mitochondrion</location>
    </subcellularLocation>
</comment>
<dbReference type="AlphaFoldDB" id="A0A8C0PQQ6"/>
<sequence length="606" mass="63012">STPWGCRVTRRVGLQGGPGSASRAAPAGPGPHPHFRPSARPGWRGVRARGPAGLTSAPRARASTERLLEPAAAGPRTRGQPFSRPAAPRQAPLAVPRLGHGYPLPQQQDPIINKSFLDPPLPRAPSGTLAAAAAADPFQKGGVAAARGSAGSVLGLSGGGARPLSPGRRERCERAPRAHWLRGATLPGRDWAAAPRGRGLPALVLIGLSARVLGTAAGRGGGAGGWKGQAWAALGGWDQFAHPFKRQDALVLAVLADGASCVFCGPASGASLQTPWRPSPSCLAFGIASRRRPPPRRPCPEPPPPISRRAQPGGRRPGKRGLAAARAWRARTASPWTAATVASGRRKVSRGPGPGSGSTRGGPGRWEGPALEGVSAALAPTPSEPWLRTGGRRAGGRGLELGGRVRGSDGGRRGPGCCSLNGAAPPPFGAALTALSRALSLADSAYLDGVSLPDFELLSDPEDEHLCANLMQLLQESLSQARLGSRRPARLLMPGQLVSQVGKELLRLAYSEPCGLRGALLDVCVEQGKSCHNVGQLALDPSLVPTFQLTLVLRLDSRLWPKIQGLFSSANSSFVPGFSQSLTLSTGFRVIKKKLYSSEQLLIEEC</sequence>
<keyword evidence="4" id="KW-0963">Cytoplasm</keyword>
<feature type="compositionally biased region" description="Gly residues" evidence="9">
    <location>
        <begin position="352"/>
        <end position="365"/>
    </location>
</feature>
<evidence type="ECO:0000256" key="1">
    <source>
        <dbReference type="ARBA" id="ARBA00004173"/>
    </source>
</evidence>
<evidence type="ECO:0000256" key="6">
    <source>
        <dbReference type="ARBA" id="ARBA00023128"/>
    </source>
</evidence>
<accession>A0A8C0PQQ6</accession>
<dbReference type="GO" id="GO:0005739">
    <property type="term" value="C:mitochondrion"/>
    <property type="evidence" value="ECO:0007669"/>
    <property type="project" value="UniProtKB-SubCell"/>
</dbReference>
<evidence type="ECO:0000313" key="11">
    <source>
        <dbReference type="Proteomes" id="UP000694542"/>
    </source>
</evidence>
<dbReference type="Gene3D" id="3.90.470.40">
    <property type="entry name" value="RTP801-like"/>
    <property type="match status" value="1"/>
</dbReference>
<gene>
    <name evidence="10" type="primary">DDIT4</name>
</gene>
<feature type="region of interest" description="Disordered" evidence="9">
    <location>
        <begin position="287"/>
        <end position="412"/>
    </location>
</feature>
<comment type="subunit">
    <text evidence="8">Monomer. Interacts with BTRC. Identified in a complex with CUL4A, DDB1 and BTRC. Interacts with TXNIP; this inhibits the proteasomal degradation of DDIT4.</text>
</comment>
<evidence type="ECO:0000256" key="8">
    <source>
        <dbReference type="ARBA" id="ARBA00063606"/>
    </source>
</evidence>
<evidence type="ECO:0000256" key="5">
    <source>
        <dbReference type="ARBA" id="ARBA00022703"/>
    </source>
</evidence>
<evidence type="ECO:0000256" key="2">
    <source>
        <dbReference type="ARBA" id="ARBA00004496"/>
    </source>
</evidence>
<keyword evidence="5" id="KW-0053">Apoptosis</keyword>
<keyword evidence="6" id="KW-0496">Mitochondrion</keyword>
<dbReference type="InterPro" id="IPR038281">
    <property type="entry name" value="RTP801-like_C_sf"/>
</dbReference>
<dbReference type="GO" id="GO:0032007">
    <property type="term" value="P:negative regulation of TOR signaling"/>
    <property type="evidence" value="ECO:0007669"/>
    <property type="project" value="UniProtKB-ARBA"/>
</dbReference>
<dbReference type="Proteomes" id="UP000694542">
    <property type="component" value="Chromosome 4"/>
</dbReference>
<evidence type="ECO:0000256" key="9">
    <source>
        <dbReference type="SAM" id="MobiDB-lite"/>
    </source>
</evidence>
<name>A0A8C0PQQ6_CANLF</name>
<feature type="compositionally biased region" description="Pro residues" evidence="9">
    <location>
        <begin position="296"/>
        <end position="306"/>
    </location>
</feature>
<evidence type="ECO:0000256" key="3">
    <source>
        <dbReference type="ARBA" id="ARBA00010670"/>
    </source>
</evidence>
<dbReference type="Ensembl" id="ENSCAFT00040001113.1">
    <property type="protein sequence ID" value="ENSCAFP00040000937.1"/>
    <property type="gene ID" value="ENSCAFG00040000632.1"/>
</dbReference>
<dbReference type="PANTHER" id="PTHR12478">
    <property type="entry name" value="DNA-DAMAGE-INDUCIBLE TRANSCRIPT 4 PROTEIN DDIT4"/>
    <property type="match status" value="1"/>
</dbReference>